<accession>A0A1G4AYB8</accession>
<name>A0A1G4AYB8_9PEZI</name>
<reference evidence="1 2" key="1">
    <citation type="submission" date="2016-09" db="EMBL/GenBank/DDBJ databases">
        <authorList>
            <person name="Capua I."/>
            <person name="De Benedictis P."/>
            <person name="Joannis T."/>
            <person name="Lombin L.H."/>
            <person name="Cattoli G."/>
        </authorList>
    </citation>
    <scope>NUCLEOTIDE SEQUENCE [LARGE SCALE GENOMIC DNA]</scope>
    <source>
        <strain evidence="1 2">IMI 309357</strain>
    </source>
</reference>
<evidence type="ECO:0000313" key="2">
    <source>
        <dbReference type="Proteomes" id="UP000176998"/>
    </source>
</evidence>
<comment type="caution">
    <text evidence="1">The sequence shown here is derived from an EMBL/GenBank/DDBJ whole genome shotgun (WGS) entry which is preliminary data.</text>
</comment>
<dbReference type="RefSeq" id="XP_022471323.1">
    <property type="nucleotide sequence ID" value="XM_022622126.1"/>
</dbReference>
<protein>
    <submittedName>
        <fullName evidence="1">Uncharacterized protein</fullName>
    </submittedName>
</protein>
<dbReference type="AlphaFoldDB" id="A0A1G4AYB8"/>
<evidence type="ECO:0000313" key="1">
    <source>
        <dbReference type="EMBL" id="OHE94160.1"/>
    </source>
</evidence>
<gene>
    <name evidence="1" type="ORF">CORC01_10498</name>
</gene>
<sequence>MPNAGIMLPPPGLAKDGHKVQFGTNHVGQALLTELLLLRL</sequence>
<dbReference type="GeneID" id="34563636"/>
<keyword evidence="2" id="KW-1185">Reference proteome</keyword>
<organism evidence="1 2">
    <name type="scientific">Colletotrichum orchidophilum</name>
    <dbReference type="NCBI Taxonomy" id="1209926"/>
    <lineage>
        <taxon>Eukaryota</taxon>
        <taxon>Fungi</taxon>
        <taxon>Dikarya</taxon>
        <taxon>Ascomycota</taxon>
        <taxon>Pezizomycotina</taxon>
        <taxon>Sordariomycetes</taxon>
        <taxon>Hypocreomycetidae</taxon>
        <taxon>Glomerellales</taxon>
        <taxon>Glomerellaceae</taxon>
        <taxon>Colletotrichum</taxon>
    </lineage>
</organism>
<dbReference type="EMBL" id="MJBS01000105">
    <property type="protein sequence ID" value="OHE94160.1"/>
    <property type="molecule type" value="Genomic_DNA"/>
</dbReference>
<proteinExistence type="predicted"/>
<dbReference type="Proteomes" id="UP000176998">
    <property type="component" value="Unassembled WGS sequence"/>
</dbReference>